<dbReference type="GO" id="GO:0017038">
    <property type="term" value="P:protein import"/>
    <property type="evidence" value="ECO:0007669"/>
    <property type="project" value="InterPro"/>
</dbReference>
<dbReference type="Proteomes" id="UP000230208">
    <property type="component" value="Unassembled WGS sequence"/>
</dbReference>
<dbReference type="HAMAP" id="MF_01382">
    <property type="entry name" value="SecA"/>
    <property type="match status" value="1"/>
</dbReference>
<dbReference type="PROSITE" id="PS01312">
    <property type="entry name" value="SECA"/>
    <property type="match status" value="1"/>
</dbReference>
<evidence type="ECO:0000256" key="8">
    <source>
        <dbReference type="ARBA" id="ARBA00022927"/>
    </source>
</evidence>
<dbReference type="EC" id="7.4.2.8" evidence="12"/>
<comment type="similarity">
    <text evidence="2 12">Belongs to the SecA family.</text>
</comment>
<dbReference type="InterPro" id="IPR001650">
    <property type="entry name" value="Helicase_C-like"/>
</dbReference>
<keyword evidence="4 12" id="KW-1003">Cell membrane</keyword>
<dbReference type="InterPro" id="IPR027417">
    <property type="entry name" value="P-loop_NTPase"/>
</dbReference>
<evidence type="ECO:0000313" key="17">
    <source>
        <dbReference type="EMBL" id="PIR41840.1"/>
    </source>
</evidence>
<evidence type="ECO:0000256" key="2">
    <source>
        <dbReference type="ARBA" id="ARBA00007650"/>
    </source>
</evidence>
<dbReference type="Pfam" id="PF01043">
    <property type="entry name" value="SecA_PP_bind"/>
    <property type="match status" value="1"/>
</dbReference>
<evidence type="ECO:0000256" key="13">
    <source>
        <dbReference type="SAM" id="MobiDB-lite"/>
    </source>
</evidence>
<dbReference type="PANTHER" id="PTHR30612">
    <property type="entry name" value="SECA INNER MEMBRANE COMPONENT OF SEC PROTEIN SECRETION SYSTEM"/>
    <property type="match status" value="1"/>
</dbReference>
<dbReference type="SUPFAM" id="SSF81886">
    <property type="entry name" value="Helical scaffold and wing domains of SecA"/>
    <property type="match status" value="1"/>
</dbReference>
<gene>
    <name evidence="12" type="primary">secA</name>
    <name evidence="17" type="ORF">COV30_01455</name>
</gene>
<evidence type="ECO:0000256" key="6">
    <source>
        <dbReference type="ARBA" id="ARBA00022741"/>
    </source>
</evidence>
<reference evidence="17 18" key="1">
    <citation type="submission" date="2017-09" db="EMBL/GenBank/DDBJ databases">
        <title>Depth-based differentiation of microbial function through sediment-hosted aquifers and enrichment of novel symbionts in the deep terrestrial subsurface.</title>
        <authorList>
            <person name="Probst A.J."/>
            <person name="Ladd B."/>
            <person name="Jarett J.K."/>
            <person name="Geller-Mcgrath D.E."/>
            <person name="Sieber C.M."/>
            <person name="Emerson J.B."/>
            <person name="Anantharaman K."/>
            <person name="Thomas B.C."/>
            <person name="Malmstrom R."/>
            <person name="Stieglmeier M."/>
            <person name="Klingl A."/>
            <person name="Woyke T."/>
            <person name="Ryan C.M."/>
            <person name="Banfield J.F."/>
        </authorList>
    </citation>
    <scope>NUCLEOTIDE SEQUENCE [LARGE SCALE GENOMIC DNA]</scope>
    <source>
        <strain evidence="17">CG10_big_fil_rev_8_21_14_0_10_37_15</strain>
    </source>
</reference>
<dbReference type="GO" id="GO:0031522">
    <property type="term" value="C:cell envelope Sec protein transport complex"/>
    <property type="evidence" value="ECO:0007669"/>
    <property type="project" value="TreeGrafter"/>
</dbReference>
<evidence type="ECO:0000256" key="4">
    <source>
        <dbReference type="ARBA" id="ARBA00022475"/>
    </source>
</evidence>
<dbReference type="InterPro" id="IPR000185">
    <property type="entry name" value="SecA"/>
</dbReference>
<name>A0A2H0R5T3_9BACT</name>
<dbReference type="InterPro" id="IPR036266">
    <property type="entry name" value="SecA_Wing/Scaffold_sf"/>
</dbReference>
<evidence type="ECO:0000259" key="15">
    <source>
        <dbReference type="PROSITE" id="PS51194"/>
    </source>
</evidence>
<dbReference type="EMBL" id="PCXP01000019">
    <property type="protein sequence ID" value="PIR41840.1"/>
    <property type="molecule type" value="Genomic_DNA"/>
</dbReference>
<feature type="binding site" evidence="12">
    <location>
        <position position="93"/>
    </location>
    <ligand>
        <name>ATP</name>
        <dbReference type="ChEBI" id="CHEBI:30616"/>
    </ligand>
</feature>
<dbReference type="FunFam" id="3.40.50.300:FF:000429">
    <property type="entry name" value="Preprotein translocase subunit SecA"/>
    <property type="match status" value="1"/>
</dbReference>
<dbReference type="Pfam" id="PF21090">
    <property type="entry name" value="P-loop_SecA"/>
    <property type="match status" value="2"/>
</dbReference>
<comment type="function">
    <text evidence="12">Part of the Sec protein translocase complex. Interacts with the SecYEG preprotein conducting channel. Has a central role in coupling the hydrolysis of ATP to the transfer of proteins into and across the cell membrane, serving as an ATP-driven molecular motor driving the stepwise translocation of polypeptide chains across the membrane.</text>
</comment>
<dbReference type="SUPFAM" id="SSF52540">
    <property type="entry name" value="P-loop containing nucleoside triphosphate hydrolases"/>
    <property type="match status" value="2"/>
</dbReference>
<dbReference type="AlphaFoldDB" id="A0A2H0R5T3"/>
<dbReference type="Gene3D" id="3.40.50.300">
    <property type="entry name" value="P-loop containing nucleotide triphosphate hydrolases"/>
    <property type="match status" value="3"/>
</dbReference>
<dbReference type="PROSITE" id="PS51196">
    <property type="entry name" value="SECA_MOTOR_DEAD"/>
    <property type="match status" value="1"/>
</dbReference>
<evidence type="ECO:0000313" key="18">
    <source>
        <dbReference type="Proteomes" id="UP000230208"/>
    </source>
</evidence>
<feature type="domain" description="Helicase ATP-binding" evidence="14">
    <location>
        <begin position="95"/>
        <end position="283"/>
    </location>
</feature>
<feature type="compositionally biased region" description="Basic and acidic residues" evidence="13">
    <location>
        <begin position="793"/>
        <end position="815"/>
    </location>
</feature>
<feature type="region of interest" description="Disordered" evidence="13">
    <location>
        <begin position="793"/>
        <end position="822"/>
    </location>
</feature>
<dbReference type="FunFam" id="3.90.1440.10:FF:000002">
    <property type="entry name" value="Protein translocase subunit SecA"/>
    <property type="match status" value="1"/>
</dbReference>
<dbReference type="Gene3D" id="1.10.3060.10">
    <property type="entry name" value="Helical scaffold and wing domains of SecA"/>
    <property type="match status" value="2"/>
</dbReference>
<dbReference type="PRINTS" id="PR00906">
    <property type="entry name" value="SECA"/>
</dbReference>
<keyword evidence="8 12" id="KW-0653">Protein transport</keyword>
<dbReference type="InterPro" id="IPR014018">
    <property type="entry name" value="SecA_motor_DEAD"/>
</dbReference>
<keyword evidence="6 12" id="KW-0547">Nucleotide-binding</keyword>
<dbReference type="GO" id="GO:0065002">
    <property type="term" value="P:intracellular protein transmembrane transport"/>
    <property type="evidence" value="ECO:0007669"/>
    <property type="project" value="UniProtKB-UniRule"/>
</dbReference>
<dbReference type="GO" id="GO:0005524">
    <property type="term" value="F:ATP binding"/>
    <property type="evidence" value="ECO:0007669"/>
    <property type="project" value="UniProtKB-UniRule"/>
</dbReference>
<dbReference type="InterPro" id="IPR011116">
    <property type="entry name" value="SecA_Wing/Scaffold"/>
</dbReference>
<evidence type="ECO:0000256" key="3">
    <source>
        <dbReference type="ARBA" id="ARBA00022448"/>
    </source>
</evidence>
<keyword evidence="9 12" id="KW-1278">Translocase</keyword>
<evidence type="ECO:0000256" key="9">
    <source>
        <dbReference type="ARBA" id="ARBA00022967"/>
    </source>
</evidence>
<dbReference type="Pfam" id="PF07517">
    <property type="entry name" value="SecA_DEAD"/>
    <property type="match status" value="1"/>
</dbReference>
<organism evidence="17 18">
    <name type="scientific">Candidatus Yanofskybacteria bacterium CG10_big_fil_rev_8_21_14_0_10_37_15</name>
    <dbReference type="NCBI Taxonomy" id="1975097"/>
    <lineage>
        <taxon>Bacteria</taxon>
        <taxon>Candidatus Yanofskyibacteriota</taxon>
    </lineage>
</organism>
<evidence type="ECO:0000256" key="5">
    <source>
        <dbReference type="ARBA" id="ARBA00022490"/>
    </source>
</evidence>
<evidence type="ECO:0000259" key="14">
    <source>
        <dbReference type="PROSITE" id="PS51192"/>
    </source>
</evidence>
<feature type="binding site" evidence="12">
    <location>
        <begin position="111"/>
        <end position="115"/>
    </location>
    <ligand>
        <name>ATP</name>
        <dbReference type="ChEBI" id="CHEBI:30616"/>
    </ligand>
</feature>
<evidence type="ECO:0000256" key="10">
    <source>
        <dbReference type="ARBA" id="ARBA00023010"/>
    </source>
</evidence>
<comment type="caution">
    <text evidence="17">The sequence shown here is derived from an EMBL/GenBank/DDBJ whole genome shotgun (WGS) entry which is preliminary data.</text>
</comment>
<dbReference type="Pfam" id="PF07516">
    <property type="entry name" value="SecA_SW"/>
    <property type="match status" value="1"/>
</dbReference>
<dbReference type="InterPro" id="IPR011130">
    <property type="entry name" value="SecA_preprotein_X-link_dom"/>
</dbReference>
<dbReference type="PROSITE" id="PS51192">
    <property type="entry name" value="HELICASE_ATP_BIND_1"/>
    <property type="match status" value="1"/>
</dbReference>
<dbReference type="InterPro" id="IPR036670">
    <property type="entry name" value="SecA_X-link_sf"/>
</dbReference>
<dbReference type="PROSITE" id="PS51194">
    <property type="entry name" value="HELICASE_CTER"/>
    <property type="match status" value="1"/>
</dbReference>
<proteinExistence type="inferred from homology"/>
<feature type="binding site" evidence="12">
    <location>
        <position position="538"/>
    </location>
    <ligand>
        <name>ATP</name>
        <dbReference type="ChEBI" id="CHEBI:30616"/>
    </ligand>
</feature>
<keyword evidence="7 12" id="KW-0067">ATP-binding</keyword>
<feature type="domain" description="Helicase C-terminal" evidence="15">
    <location>
        <begin position="460"/>
        <end position="624"/>
    </location>
</feature>
<dbReference type="PANTHER" id="PTHR30612:SF0">
    <property type="entry name" value="CHLOROPLAST PROTEIN-TRANSPORTING ATPASE"/>
    <property type="match status" value="1"/>
</dbReference>
<comment type="subcellular location">
    <subcellularLocation>
        <location evidence="12">Cell membrane</location>
        <topology evidence="12">Peripheral membrane protein</topology>
        <orientation evidence="12">Cytoplasmic side</orientation>
    </subcellularLocation>
    <subcellularLocation>
        <location evidence="12">Cytoplasm</location>
    </subcellularLocation>
    <subcellularLocation>
        <location evidence="1">Membrane</location>
        <topology evidence="1">Peripheral membrane protein</topology>
    </subcellularLocation>
    <text evidence="12">Distribution is 50-50.</text>
</comment>
<accession>A0A2H0R5T3</accession>
<sequence>MSFLSKIFGDANEKYIRSLQPLVDSINLLEKNFEKLSDEELKNKSREFKDRLKEGSSTDLGWETALEALLPEAFAAVREAARRTLNQRHFDVQMIGGIVLHRGKIAEMKTGEGKTLAATLPAYLNALEGKGVHVITVNDYLARRDVAWIGQVYNALGLSVGCINHDSSFLYDSSHLNDKEDKERDVEGSFRIVYDFLRPVSRKEAYSADITYGTNNEYGFDYLRDNMAYESGQISQKEHHFVIVDEVDSILIDEARTPLIISAPDEDSGKLYETFSKIVPRLSEGEDYSVDEKLKAVSITEKGIEKVEKVLGVENIYAEGGVRYVHHLEQALKALVLFKRDRDYVVKPASSGASGDREIVIVDEFTGRLMPGRRWSEGLHQAVEAKEGVKIQKESRTLATVTFQNYFRMYKKISGMTGTALSSAEELHKVYNLDVVSIPTNKPMIRKDTADKIYKTKAGKLKAIIREIAEKHRHDQPVLVGTVSIEKNELLSAMLTHEGIPHNILNAKNHEKEAEIISQAGRPGAVTVATNMAGRGVDIILGGNPFESDLQSKAKEAGGLHVIGTERHEARRIDDQLRGRAGRQGDSGSSSFYVSMEDELVRVFGGDRLKSLMDRLGVGEDDVIENRFVSRAIEQAQSRIEGHNFDIRKYVLEYDDVMNKHRDAVYRVRREILFSDSNKNLVLEWVANYIEDGEAQYTAKEQKIGPDMMKQLERFILLRVIDQVWLDHIEAMEYLRDSVRLRAYGQRDPLIEYKIEAQNMFQQLLETMKARVADLIFKAEIVQKPERLKNIQESRPDVLRESSHKHQEVVNEPRLRSSSSEIQERQAVFEPSGPKIGRNEPCWCGAINPKTGKVYKYKICHGK</sequence>
<dbReference type="InterPro" id="IPR044722">
    <property type="entry name" value="SecA_SF2_C"/>
</dbReference>
<dbReference type="GO" id="GO:0005886">
    <property type="term" value="C:plasma membrane"/>
    <property type="evidence" value="ECO:0007669"/>
    <property type="project" value="UniProtKB-SubCell"/>
</dbReference>
<dbReference type="InterPro" id="IPR011115">
    <property type="entry name" value="SecA_DEAD"/>
</dbReference>
<dbReference type="CDD" id="cd18803">
    <property type="entry name" value="SF2_C_secA"/>
    <property type="match status" value="1"/>
</dbReference>
<comment type="catalytic activity">
    <reaction evidence="12">
        <text>ATP + H2O + cellular proteinSide 1 = ADP + phosphate + cellular proteinSide 2.</text>
        <dbReference type="EC" id="7.4.2.8"/>
    </reaction>
</comment>
<dbReference type="CDD" id="cd17928">
    <property type="entry name" value="DEXDc_SecA"/>
    <property type="match status" value="1"/>
</dbReference>
<dbReference type="GO" id="GO:0006605">
    <property type="term" value="P:protein targeting"/>
    <property type="evidence" value="ECO:0007669"/>
    <property type="project" value="UniProtKB-UniRule"/>
</dbReference>
<keyword evidence="5 12" id="KW-0963">Cytoplasm</keyword>
<dbReference type="Gene3D" id="3.90.1440.10">
    <property type="entry name" value="SecA, preprotein cross-linking domain"/>
    <property type="match status" value="1"/>
</dbReference>
<dbReference type="SUPFAM" id="SSF81767">
    <property type="entry name" value="Pre-protein crosslinking domain of SecA"/>
    <property type="match status" value="1"/>
</dbReference>
<dbReference type="GO" id="GO:0043952">
    <property type="term" value="P:protein transport by the Sec complex"/>
    <property type="evidence" value="ECO:0007669"/>
    <property type="project" value="TreeGrafter"/>
</dbReference>
<feature type="domain" description="SecA family profile" evidence="16">
    <location>
        <begin position="1"/>
        <end position="625"/>
    </location>
</feature>
<evidence type="ECO:0000256" key="1">
    <source>
        <dbReference type="ARBA" id="ARBA00004170"/>
    </source>
</evidence>
<keyword evidence="3 12" id="KW-0813">Transport</keyword>
<dbReference type="GO" id="GO:0005829">
    <property type="term" value="C:cytosol"/>
    <property type="evidence" value="ECO:0007669"/>
    <property type="project" value="TreeGrafter"/>
</dbReference>
<evidence type="ECO:0000256" key="12">
    <source>
        <dbReference type="HAMAP-Rule" id="MF_01382"/>
    </source>
</evidence>
<keyword evidence="10 12" id="KW-0811">Translocation</keyword>
<dbReference type="SMART" id="SM00957">
    <property type="entry name" value="SecA_DEAD"/>
    <property type="match status" value="1"/>
</dbReference>
<evidence type="ECO:0000259" key="16">
    <source>
        <dbReference type="PROSITE" id="PS51196"/>
    </source>
</evidence>
<dbReference type="InterPro" id="IPR014001">
    <property type="entry name" value="Helicase_ATP-bd"/>
</dbReference>
<dbReference type="GO" id="GO:0008564">
    <property type="term" value="F:protein-exporting ATPase activity"/>
    <property type="evidence" value="ECO:0007669"/>
    <property type="project" value="UniProtKB-EC"/>
</dbReference>
<keyword evidence="11 12" id="KW-0472">Membrane</keyword>
<protein>
    <recommendedName>
        <fullName evidence="12">Protein translocase subunit SecA</fullName>
        <ecNumber evidence="12">7.4.2.8</ecNumber>
    </recommendedName>
</protein>
<evidence type="ECO:0000256" key="11">
    <source>
        <dbReference type="ARBA" id="ARBA00023136"/>
    </source>
</evidence>
<evidence type="ECO:0000256" key="7">
    <source>
        <dbReference type="ARBA" id="ARBA00022840"/>
    </source>
</evidence>
<dbReference type="SMART" id="SM00958">
    <property type="entry name" value="SecA_PP_bind"/>
    <property type="match status" value="1"/>
</dbReference>
<dbReference type="InterPro" id="IPR020937">
    <property type="entry name" value="SecA_CS"/>
</dbReference>
<comment type="subunit">
    <text evidence="12">Monomer and homodimer. Part of the essential Sec protein translocation apparatus which comprises SecA, SecYEG and auxiliary proteins SecDF. Other proteins may also be involved.</text>
</comment>